<accession>A0AAE3YPE6</accession>
<dbReference type="Pfam" id="PF00106">
    <property type="entry name" value="adh_short"/>
    <property type="match status" value="1"/>
</dbReference>
<reference evidence="2" key="1">
    <citation type="submission" date="2023-07" db="EMBL/GenBank/DDBJ databases">
        <title>Sequencing the genomes of 1000 actinobacteria strains.</title>
        <authorList>
            <person name="Klenk H.-P."/>
        </authorList>
    </citation>
    <scope>NUCLEOTIDE SEQUENCE</scope>
    <source>
        <strain evidence="2">DSM 44707</strain>
    </source>
</reference>
<dbReference type="GO" id="GO:0016491">
    <property type="term" value="F:oxidoreductase activity"/>
    <property type="evidence" value="ECO:0007669"/>
    <property type="project" value="UniProtKB-KW"/>
</dbReference>
<dbReference type="InterPro" id="IPR002347">
    <property type="entry name" value="SDR_fam"/>
</dbReference>
<comment type="caution">
    <text evidence="2">The sequence shown here is derived from an EMBL/GenBank/DDBJ whole genome shotgun (WGS) entry which is preliminary data.</text>
</comment>
<evidence type="ECO:0000313" key="3">
    <source>
        <dbReference type="Proteomes" id="UP001183643"/>
    </source>
</evidence>
<dbReference type="PRINTS" id="PR00081">
    <property type="entry name" value="GDHRDH"/>
</dbReference>
<keyword evidence="3" id="KW-1185">Reference proteome</keyword>
<name>A0AAE3YPE6_9ACTN</name>
<dbReference type="PANTHER" id="PTHR43157">
    <property type="entry name" value="PHOSPHATIDYLINOSITOL-GLYCAN BIOSYNTHESIS CLASS F PROTEIN-RELATED"/>
    <property type="match status" value="1"/>
</dbReference>
<dbReference type="Proteomes" id="UP001183643">
    <property type="component" value="Unassembled WGS sequence"/>
</dbReference>
<dbReference type="AlphaFoldDB" id="A0AAE3YPE6"/>
<proteinExistence type="predicted"/>
<dbReference type="EMBL" id="JAVDYB010000001">
    <property type="protein sequence ID" value="MDR7277235.1"/>
    <property type="molecule type" value="Genomic_DNA"/>
</dbReference>
<evidence type="ECO:0000313" key="2">
    <source>
        <dbReference type="EMBL" id="MDR7277235.1"/>
    </source>
</evidence>
<keyword evidence="1" id="KW-0560">Oxidoreductase</keyword>
<sequence>MTTPTVVVTGASSGTGAAAARRLRSRGVRVILVGRDPHRTARIGTELGAPAITADYADLSSVRLAAEQIVRHSPVIDVLVSNAGGAIGAPAPTGDGNEANYQVNALAPVLLETLLLPALRRARVPRLVSTSSRSHRAATLTPGRVTAQLDDPAGLGAHARYARAKLAGLLLHAGMRRRVPELVIVDVHPGLVATDFGRYLGRTGAVLKVLARPVLSSPETAAAHLLRPALHPGHDAAYYHRDRPRDPSPLVADPELQRQVWADARTRIEELLP</sequence>
<dbReference type="PANTHER" id="PTHR43157:SF31">
    <property type="entry name" value="PHOSPHATIDYLINOSITOL-GLYCAN BIOSYNTHESIS CLASS F PROTEIN"/>
    <property type="match status" value="1"/>
</dbReference>
<organism evidence="2 3">
    <name type="scientific">Catenuloplanes atrovinosus</name>
    <dbReference type="NCBI Taxonomy" id="137266"/>
    <lineage>
        <taxon>Bacteria</taxon>
        <taxon>Bacillati</taxon>
        <taxon>Actinomycetota</taxon>
        <taxon>Actinomycetes</taxon>
        <taxon>Micromonosporales</taxon>
        <taxon>Micromonosporaceae</taxon>
        <taxon>Catenuloplanes</taxon>
    </lineage>
</organism>
<evidence type="ECO:0000256" key="1">
    <source>
        <dbReference type="ARBA" id="ARBA00023002"/>
    </source>
</evidence>
<dbReference type="SUPFAM" id="SSF51735">
    <property type="entry name" value="NAD(P)-binding Rossmann-fold domains"/>
    <property type="match status" value="1"/>
</dbReference>
<dbReference type="RefSeq" id="WP_310369430.1">
    <property type="nucleotide sequence ID" value="NZ_JAVDYB010000001.1"/>
</dbReference>
<dbReference type="Gene3D" id="3.40.50.720">
    <property type="entry name" value="NAD(P)-binding Rossmann-like Domain"/>
    <property type="match status" value="1"/>
</dbReference>
<gene>
    <name evidence="2" type="ORF">J2S41_004013</name>
</gene>
<protein>
    <submittedName>
        <fullName evidence="2">NAD(P)-dependent dehydrogenase (Short-subunit alcohol dehydrogenase family)</fullName>
    </submittedName>
</protein>
<dbReference type="InterPro" id="IPR036291">
    <property type="entry name" value="NAD(P)-bd_dom_sf"/>
</dbReference>